<evidence type="ECO:0000313" key="2">
    <source>
        <dbReference type="Proteomes" id="UP000265520"/>
    </source>
</evidence>
<keyword evidence="2" id="KW-1185">Reference proteome</keyword>
<feature type="non-terminal residue" evidence="1">
    <location>
        <position position="1"/>
    </location>
</feature>
<accession>A0A392RF14</accession>
<organism evidence="1 2">
    <name type="scientific">Trifolium medium</name>
    <dbReference type="NCBI Taxonomy" id="97028"/>
    <lineage>
        <taxon>Eukaryota</taxon>
        <taxon>Viridiplantae</taxon>
        <taxon>Streptophyta</taxon>
        <taxon>Embryophyta</taxon>
        <taxon>Tracheophyta</taxon>
        <taxon>Spermatophyta</taxon>
        <taxon>Magnoliopsida</taxon>
        <taxon>eudicotyledons</taxon>
        <taxon>Gunneridae</taxon>
        <taxon>Pentapetalae</taxon>
        <taxon>rosids</taxon>
        <taxon>fabids</taxon>
        <taxon>Fabales</taxon>
        <taxon>Fabaceae</taxon>
        <taxon>Papilionoideae</taxon>
        <taxon>50 kb inversion clade</taxon>
        <taxon>NPAAA clade</taxon>
        <taxon>Hologalegina</taxon>
        <taxon>IRL clade</taxon>
        <taxon>Trifolieae</taxon>
        <taxon>Trifolium</taxon>
    </lineage>
</organism>
<dbReference type="EMBL" id="LXQA010216451">
    <property type="protein sequence ID" value="MCI34722.1"/>
    <property type="molecule type" value="Genomic_DNA"/>
</dbReference>
<protein>
    <submittedName>
        <fullName evidence="1">Uncharacterized protein</fullName>
    </submittedName>
</protein>
<dbReference type="Proteomes" id="UP000265520">
    <property type="component" value="Unassembled WGS sequence"/>
</dbReference>
<proteinExistence type="predicted"/>
<dbReference type="AlphaFoldDB" id="A0A392RF14"/>
<name>A0A392RF14_9FABA</name>
<sequence length="38" mass="4218">RGISRSIQGGSRVELGVAPEYHGSEEFLGINRLLQEVY</sequence>
<evidence type="ECO:0000313" key="1">
    <source>
        <dbReference type="EMBL" id="MCI34722.1"/>
    </source>
</evidence>
<reference evidence="1 2" key="1">
    <citation type="journal article" date="2018" name="Front. Plant Sci.">
        <title>Red Clover (Trifolium pratense) and Zigzag Clover (T. medium) - A Picture of Genomic Similarities and Differences.</title>
        <authorList>
            <person name="Dluhosova J."/>
            <person name="Istvanek J."/>
            <person name="Nedelnik J."/>
            <person name="Repkova J."/>
        </authorList>
    </citation>
    <scope>NUCLEOTIDE SEQUENCE [LARGE SCALE GENOMIC DNA]</scope>
    <source>
        <strain evidence="2">cv. 10/8</strain>
        <tissue evidence="1">Leaf</tissue>
    </source>
</reference>
<comment type="caution">
    <text evidence="1">The sequence shown here is derived from an EMBL/GenBank/DDBJ whole genome shotgun (WGS) entry which is preliminary data.</text>
</comment>